<keyword evidence="3" id="KW-1185">Reference proteome</keyword>
<feature type="region of interest" description="Disordered" evidence="1">
    <location>
        <begin position="82"/>
        <end position="124"/>
    </location>
</feature>
<reference evidence="2" key="1">
    <citation type="journal article" date="2020" name="Stud. Mycol.">
        <title>101 Dothideomycetes genomes: a test case for predicting lifestyles and emergence of pathogens.</title>
        <authorList>
            <person name="Haridas S."/>
            <person name="Albert R."/>
            <person name="Binder M."/>
            <person name="Bloem J."/>
            <person name="Labutti K."/>
            <person name="Salamov A."/>
            <person name="Andreopoulos B."/>
            <person name="Baker S."/>
            <person name="Barry K."/>
            <person name="Bills G."/>
            <person name="Bluhm B."/>
            <person name="Cannon C."/>
            <person name="Castanera R."/>
            <person name="Culley D."/>
            <person name="Daum C."/>
            <person name="Ezra D."/>
            <person name="Gonzalez J."/>
            <person name="Henrissat B."/>
            <person name="Kuo A."/>
            <person name="Liang C."/>
            <person name="Lipzen A."/>
            <person name="Lutzoni F."/>
            <person name="Magnuson J."/>
            <person name="Mondo S."/>
            <person name="Nolan M."/>
            <person name="Ohm R."/>
            <person name="Pangilinan J."/>
            <person name="Park H.-J."/>
            <person name="Ramirez L."/>
            <person name="Alfaro M."/>
            <person name="Sun H."/>
            <person name="Tritt A."/>
            <person name="Yoshinaga Y."/>
            <person name="Zwiers L.-H."/>
            <person name="Turgeon B."/>
            <person name="Goodwin S."/>
            <person name="Spatafora J."/>
            <person name="Crous P."/>
            <person name="Grigoriev I."/>
        </authorList>
    </citation>
    <scope>NUCLEOTIDE SEQUENCE</scope>
    <source>
        <strain evidence="2">CBS 115976</strain>
    </source>
</reference>
<dbReference type="EMBL" id="MU004237">
    <property type="protein sequence ID" value="KAF2667754.1"/>
    <property type="molecule type" value="Genomic_DNA"/>
</dbReference>
<accession>A0A6A6UA27</accession>
<evidence type="ECO:0000313" key="2">
    <source>
        <dbReference type="EMBL" id="KAF2667754.1"/>
    </source>
</evidence>
<gene>
    <name evidence="2" type="ORF">BT63DRAFT_426602</name>
</gene>
<feature type="compositionally biased region" description="Low complexity" evidence="1">
    <location>
        <begin position="100"/>
        <end position="124"/>
    </location>
</feature>
<feature type="compositionally biased region" description="Polar residues" evidence="1">
    <location>
        <begin position="84"/>
        <end position="99"/>
    </location>
</feature>
<evidence type="ECO:0000256" key="1">
    <source>
        <dbReference type="SAM" id="MobiDB-lite"/>
    </source>
</evidence>
<organism evidence="2 3">
    <name type="scientific">Microthyrium microscopicum</name>
    <dbReference type="NCBI Taxonomy" id="703497"/>
    <lineage>
        <taxon>Eukaryota</taxon>
        <taxon>Fungi</taxon>
        <taxon>Dikarya</taxon>
        <taxon>Ascomycota</taxon>
        <taxon>Pezizomycotina</taxon>
        <taxon>Dothideomycetes</taxon>
        <taxon>Dothideomycetes incertae sedis</taxon>
        <taxon>Microthyriales</taxon>
        <taxon>Microthyriaceae</taxon>
        <taxon>Microthyrium</taxon>
    </lineage>
</organism>
<sequence>MNELLAKRNVFISSHTANVIAPGVKAQAKSLVEVFAVIPSQIPYKSTINFILDNAIRSTASQLGKSVGSVIPGYTEPVPYSGLFSKNTPKPQSQSPSTASGSRGSKGSKGTPAKSPTAPKASAPTSAVGISLSSFLTYEVTGYPVVYEWLPTKGEISRATLDSIEKAVSQALDTVVYFLKGEWNIFPDFSTLEGTISWLFGTGPKPEFNPKDVQAFFDTLISKLEEQVAALIPQLLEYLKAQGIKDIGSLLGGGGGAAAPTANPAVAPALGPLGGLFGGKTSKLGVVVSGLLEAGALAELIDGVQAPENASIAKGISAV</sequence>
<name>A0A6A6UA27_9PEZI</name>
<evidence type="ECO:0000313" key="3">
    <source>
        <dbReference type="Proteomes" id="UP000799302"/>
    </source>
</evidence>
<proteinExistence type="predicted"/>
<dbReference type="AlphaFoldDB" id="A0A6A6UA27"/>
<dbReference type="Proteomes" id="UP000799302">
    <property type="component" value="Unassembled WGS sequence"/>
</dbReference>
<protein>
    <submittedName>
        <fullName evidence="2">Uncharacterized protein</fullName>
    </submittedName>
</protein>